<proteinExistence type="predicted"/>
<dbReference type="Proteomes" id="UP000838412">
    <property type="component" value="Chromosome 7"/>
</dbReference>
<accession>A0A8K0A7H2</accession>
<evidence type="ECO:0000313" key="3">
    <source>
        <dbReference type="EMBL" id="CAH1270719.1"/>
    </source>
</evidence>
<name>A0A8K0A7H2_BRALA</name>
<feature type="region of interest" description="Disordered" evidence="2">
    <location>
        <begin position="448"/>
        <end position="499"/>
    </location>
</feature>
<dbReference type="OrthoDB" id="10058798at2759"/>
<organism evidence="3 4">
    <name type="scientific">Branchiostoma lanceolatum</name>
    <name type="common">Common lancelet</name>
    <name type="synonym">Amphioxus lanceolatum</name>
    <dbReference type="NCBI Taxonomy" id="7740"/>
    <lineage>
        <taxon>Eukaryota</taxon>
        <taxon>Metazoa</taxon>
        <taxon>Chordata</taxon>
        <taxon>Cephalochordata</taxon>
        <taxon>Leptocardii</taxon>
        <taxon>Amphioxiformes</taxon>
        <taxon>Branchiostomatidae</taxon>
        <taxon>Branchiostoma</taxon>
    </lineage>
</organism>
<protein>
    <submittedName>
        <fullName evidence="3">Hypp4403 protein</fullName>
    </submittedName>
</protein>
<evidence type="ECO:0000256" key="1">
    <source>
        <dbReference type="SAM" id="Coils"/>
    </source>
</evidence>
<sequence>MPHLSLNKTSGAVLFLSTRRTTSLCSRSEFSSSGFSQVEMSRFNMLKKRLEKMQNCYGNKAGRPSQGEQDEQNERLTGRHIETLAFLQEIAKENKELKAKVETLELATHTWIQVQDCLGVTHYTSELVLTSAELAKCASLHQQARESQERVKRVQQECLERADKARGEMVERQKKEGVQQECLERADKAQGEMVERQKKEVMHLIEEKLTVEQEYQDKVKLLQQQVEQLQRENAQLQSQLSTYQQEDSSKATIHQQLNETLGRVDELRLDNSRLREENNNLLLELQAYREFQGKNEILSEELREVNQKNRELKFRIAKLEKEVVTSEQDLEEAETAHMSNARLQKRVQSLEEEVILRKAHQDEQERTISDLSEQYDKNKALFDALAQEKEEMANLITQLRDQLRKAEQQSSAQQAGFKEFVALKREFNTLKQEYEVLAMREKMRQVSLPSLKEPSPKLRALTAKSSQSEPALVKIDTGKRHKKHKALTHLSSFTEGGQR</sequence>
<gene>
    <name evidence="3" type="primary">Hypp4403</name>
    <name evidence="3" type="ORF">BLAG_LOCUS22918</name>
</gene>
<feature type="coiled-coil region" evidence="1">
    <location>
        <begin position="378"/>
        <end position="416"/>
    </location>
</feature>
<evidence type="ECO:0000256" key="2">
    <source>
        <dbReference type="SAM" id="MobiDB-lite"/>
    </source>
</evidence>
<feature type="compositionally biased region" description="Polar residues" evidence="2">
    <location>
        <begin position="489"/>
        <end position="499"/>
    </location>
</feature>
<feature type="coiled-coil region" evidence="1">
    <location>
        <begin position="194"/>
        <end position="353"/>
    </location>
</feature>
<keyword evidence="4" id="KW-1185">Reference proteome</keyword>
<keyword evidence="1" id="KW-0175">Coiled coil</keyword>
<reference evidence="3" key="1">
    <citation type="submission" date="2022-01" db="EMBL/GenBank/DDBJ databases">
        <authorList>
            <person name="Braso-Vives M."/>
        </authorList>
    </citation>
    <scope>NUCLEOTIDE SEQUENCE</scope>
</reference>
<dbReference type="EMBL" id="OV696692">
    <property type="protein sequence ID" value="CAH1270719.1"/>
    <property type="molecule type" value="Genomic_DNA"/>
</dbReference>
<dbReference type="AlphaFoldDB" id="A0A8K0A7H2"/>
<evidence type="ECO:0000313" key="4">
    <source>
        <dbReference type="Proteomes" id="UP000838412"/>
    </source>
</evidence>